<name>Q8SCH9_9VIRU</name>
<keyword evidence="1" id="KW-0472">Membrane</keyword>
<protein>
    <submittedName>
        <fullName evidence="2">Orf7</fullName>
    </submittedName>
</protein>
<dbReference type="EMBL" id="AF428260">
    <property type="protein sequence ID" value="AAL91700.1"/>
    <property type="molecule type" value="Genomic_DNA"/>
</dbReference>
<evidence type="ECO:0000313" key="3">
    <source>
        <dbReference type="Proteomes" id="UP000001707"/>
    </source>
</evidence>
<feature type="transmembrane region" description="Helical" evidence="1">
    <location>
        <begin position="46"/>
        <end position="70"/>
    </location>
</feature>
<dbReference type="KEGG" id="vg:935253"/>
<accession>Q8SCH9</accession>
<dbReference type="Proteomes" id="UP000001707">
    <property type="component" value="Segment"/>
</dbReference>
<keyword evidence="1" id="KW-0812">Transmembrane</keyword>
<proteinExistence type="predicted"/>
<evidence type="ECO:0000313" key="2">
    <source>
        <dbReference type="EMBL" id="AAL91700.1"/>
    </source>
</evidence>
<organism evidence="2 3">
    <name type="scientific">Propionibacterium phage B5</name>
    <dbReference type="NCBI Taxonomy" id="189836"/>
    <lineage>
        <taxon>Viruses</taxon>
        <taxon>Monodnaviria</taxon>
        <taxon>Loebvirae</taxon>
        <taxon>Hofneiviricota</taxon>
        <taxon>Faserviricetes</taxon>
        <taxon>Tubulavirales</taxon>
        <taxon>Paulinoviridae</taxon>
        <taxon>Bifilivirus</taxon>
        <taxon>Bifilivirus B5</taxon>
    </lineage>
</organism>
<keyword evidence="1" id="KW-1133">Transmembrane helix</keyword>
<keyword evidence="3" id="KW-1185">Reference proteome</keyword>
<sequence length="90" mass="9198">MFAWLFKMLAKAWTGLLARVDGLVPDVPDGVSSGIGGLAGAAHFIAPIWGWLPGGALLIALTILVVCLAASVSIRIIRIIASFLTLGGGA</sequence>
<dbReference type="RefSeq" id="NP_604427.1">
    <property type="nucleotide sequence ID" value="NC_003460.1"/>
</dbReference>
<reference evidence="2 3" key="1">
    <citation type="journal article" date="2002" name="J. Bacteriol.">
        <title>Filamentous phage active on the gram-positive bacterium Propionibacterium freudenreichii.</title>
        <authorList>
            <person name="Chopin M.C."/>
            <person name="Rouault A."/>
            <person name="Ehrlich S.D."/>
            <person name="Gautier M."/>
        </authorList>
    </citation>
    <scope>NUCLEOTIDE SEQUENCE</scope>
</reference>
<evidence type="ECO:0000256" key="1">
    <source>
        <dbReference type="SAM" id="Phobius"/>
    </source>
</evidence>
<dbReference type="GeneID" id="935253"/>